<evidence type="ECO:0000313" key="4">
    <source>
        <dbReference type="EMBL" id="MDE1454866.1"/>
    </source>
</evidence>
<evidence type="ECO:0000313" key="5">
    <source>
        <dbReference type="Proteomes" id="UP001216709"/>
    </source>
</evidence>
<dbReference type="EMBL" id="JARAFO010000214">
    <property type="protein sequence ID" value="MDE1454866.1"/>
    <property type="molecule type" value="Genomic_DNA"/>
</dbReference>
<dbReference type="PANTHER" id="PTHR30061">
    <property type="entry name" value="MALTOSE-BINDING PERIPLASMIC PROTEIN"/>
    <property type="match status" value="1"/>
</dbReference>
<evidence type="ECO:0000256" key="1">
    <source>
        <dbReference type="ARBA" id="ARBA00008520"/>
    </source>
</evidence>
<dbReference type="GO" id="GO:0055052">
    <property type="term" value="C:ATP-binding cassette (ABC) transporter complex, substrate-binding subunit-containing"/>
    <property type="evidence" value="ECO:0007669"/>
    <property type="project" value="TreeGrafter"/>
</dbReference>
<feature type="non-terminal residue" evidence="4">
    <location>
        <position position="1"/>
    </location>
</feature>
<keyword evidence="2" id="KW-0813">Transport</keyword>
<name>A0AAW6KJW8_9BACI</name>
<comment type="similarity">
    <text evidence="1">Belongs to the bacterial solute-binding protein 1 family.</text>
</comment>
<reference evidence="4" key="1">
    <citation type="submission" date="2022-12" db="EMBL/GenBank/DDBJ databases">
        <title>Draft Genome Sequences of Bacillus licheniformis and Bacillus paralicheniformis strains isolated from Irish skim milk powders.</title>
        <authorList>
            <person name="Lourenco A."/>
            <person name="Li F."/>
            <person name="Geraldine D."/>
            <person name="Tobin J.T."/>
            <person name="Butler F."/>
            <person name="Jordan K."/>
            <person name="Obrien T."/>
        </authorList>
    </citation>
    <scope>NUCLEOTIDE SEQUENCE</scope>
    <source>
        <strain evidence="4">3370</strain>
    </source>
</reference>
<dbReference type="GO" id="GO:0042956">
    <property type="term" value="P:maltodextrin transmembrane transport"/>
    <property type="evidence" value="ECO:0007669"/>
    <property type="project" value="TreeGrafter"/>
</dbReference>
<protein>
    <submittedName>
        <fullName evidence="4">Extracellular solute-binding protein</fullName>
    </submittedName>
</protein>
<accession>A0AAW6KJW8</accession>
<dbReference type="RefSeq" id="WP_274685751.1">
    <property type="nucleotide sequence ID" value="NZ_JARAFO010000214.1"/>
</dbReference>
<keyword evidence="3" id="KW-0732">Signal</keyword>
<gene>
    <name evidence="4" type="ORF">PVN32_22220</name>
</gene>
<dbReference type="GO" id="GO:0015768">
    <property type="term" value="P:maltose transport"/>
    <property type="evidence" value="ECO:0007669"/>
    <property type="project" value="TreeGrafter"/>
</dbReference>
<sequence length="136" mass="14962">KEAGHLHYGITFIPKDQTFASALGGENMAVVKGKNTDGAWDFITWLIDPERLETLTAETGVFPPRKDLLESSSHWKTDDNLKAFIPIMEIASARGPSKNWPKISEALQTALQEALSESKTPKEALDEAAQKINALN</sequence>
<dbReference type="GO" id="GO:1901982">
    <property type="term" value="F:maltose binding"/>
    <property type="evidence" value="ECO:0007669"/>
    <property type="project" value="TreeGrafter"/>
</dbReference>
<proteinExistence type="inferred from homology"/>
<dbReference type="Gene3D" id="3.40.190.10">
    <property type="entry name" value="Periplasmic binding protein-like II"/>
    <property type="match status" value="2"/>
</dbReference>
<dbReference type="InterPro" id="IPR006059">
    <property type="entry name" value="SBP"/>
</dbReference>
<dbReference type="AlphaFoldDB" id="A0AAW6KJW8"/>
<organism evidence="4 5">
    <name type="scientific">Bacillus paralicheniformis</name>
    <dbReference type="NCBI Taxonomy" id="1648923"/>
    <lineage>
        <taxon>Bacteria</taxon>
        <taxon>Bacillati</taxon>
        <taxon>Bacillota</taxon>
        <taxon>Bacilli</taxon>
        <taxon>Bacillales</taxon>
        <taxon>Bacillaceae</taxon>
        <taxon>Bacillus</taxon>
    </lineage>
</organism>
<dbReference type="Proteomes" id="UP001216709">
    <property type="component" value="Unassembled WGS sequence"/>
</dbReference>
<dbReference type="SUPFAM" id="SSF53850">
    <property type="entry name" value="Periplasmic binding protein-like II"/>
    <property type="match status" value="1"/>
</dbReference>
<dbReference type="Pfam" id="PF13416">
    <property type="entry name" value="SBP_bac_8"/>
    <property type="match status" value="1"/>
</dbReference>
<comment type="caution">
    <text evidence="4">The sequence shown here is derived from an EMBL/GenBank/DDBJ whole genome shotgun (WGS) entry which is preliminary data.</text>
</comment>
<evidence type="ECO:0000256" key="3">
    <source>
        <dbReference type="ARBA" id="ARBA00022729"/>
    </source>
</evidence>
<dbReference type="PANTHER" id="PTHR30061:SF50">
    <property type="entry name" value="MALTOSE_MALTODEXTRIN-BINDING PERIPLASMIC PROTEIN"/>
    <property type="match status" value="1"/>
</dbReference>
<evidence type="ECO:0000256" key="2">
    <source>
        <dbReference type="ARBA" id="ARBA00022448"/>
    </source>
</evidence>